<dbReference type="EMBL" id="CP036261">
    <property type="protein sequence ID" value="QDS91041.1"/>
    <property type="molecule type" value="Genomic_DNA"/>
</dbReference>
<proteinExistence type="predicted"/>
<reference evidence="1 2" key="1">
    <citation type="submission" date="2019-02" db="EMBL/GenBank/DDBJ databases">
        <title>Deep-cultivation of Planctomycetes and their phenomic and genomic characterization uncovers novel biology.</title>
        <authorList>
            <person name="Wiegand S."/>
            <person name="Jogler M."/>
            <person name="Boedeker C."/>
            <person name="Pinto D."/>
            <person name="Vollmers J."/>
            <person name="Rivas-Marin E."/>
            <person name="Kohn T."/>
            <person name="Peeters S.H."/>
            <person name="Heuer A."/>
            <person name="Rast P."/>
            <person name="Oberbeckmann S."/>
            <person name="Bunk B."/>
            <person name="Jeske O."/>
            <person name="Meyerdierks A."/>
            <person name="Storesund J.E."/>
            <person name="Kallscheuer N."/>
            <person name="Luecker S."/>
            <person name="Lage O.M."/>
            <person name="Pohl T."/>
            <person name="Merkel B.J."/>
            <person name="Hornburger P."/>
            <person name="Mueller R.-W."/>
            <person name="Bruemmer F."/>
            <person name="Labrenz M."/>
            <person name="Spormann A.M."/>
            <person name="Op den Camp H."/>
            <person name="Overmann J."/>
            <person name="Amann R."/>
            <person name="Jetten M.S.M."/>
            <person name="Mascher T."/>
            <person name="Medema M.H."/>
            <person name="Devos D.P."/>
            <person name="Kaster A.-K."/>
            <person name="Ovreas L."/>
            <person name="Rohde M."/>
            <person name="Galperin M.Y."/>
            <person name="Jogler C."/>
        </authorList>
    </citation>
    <scope>NUCLEOTIDE SEQUENCE [LARGE SCALE GENOMIC DNA]</scope>
    <source>
        <strain evidence="1 2">EC9</strain>
    </source>
</reference>
<accession>A0A517M832</accession>
<evidence type="ECO:0000313" key="1">
    <source>
        <dbReference type="EMBL" id="QDS91041.1"/>
    </source>
</evidence>
<dbReference type="AlphaFoldDB" id="A0A517M832"/>
<name>A0A517M832_9BACT</name>
<keyword evidence="2" id="KW-1185">Reference proteome</keyword>
<protein>
    <submittedName>
        <fullName evidence="1">Uncharacterized protein</fullName>
    </submittedName>
</protein>
<dbReference type="Proteomes" id="UP000319557">
    <property type="component" value="Chromosome"/>
</dbReference>
<organism evidence="1 2">
    <name type="scientific">Rosistilla ulvae</name>
    <dbReference type="NCBI Taxonomy" id="1930277"/>
    <lineage>
        <taxon>Bacteria</taxon>
        <taxon>Pseudomonadati</taxon>
        <taxon>Planctomycetota</taxon>
        <taxon>Planctomycetia</taxon>
        <taxon>Pirellulales</taxon>
        <taxon>Pirellulaceae</taxon>
        <taxon>Rosistilla</taxon>
    </lineage>
</organism>
<dbReference type="KEGG" id="ruv:EC9_52600"/>
<gene>
    <name evidence="1" type="ORF">EC9_52600</name>
</gene>
<sequence length="135" mass="15424">MLQYLDEEYGLKFSFLKQIIEMMCVSYDVWRSLWFDIDGEAVPLLDQLPELPSGSDRQHFSREPRPLIGCKALQITPTEVIRKTSQQSIAKTREGEFSQCGMCRFGARFLNVDVCHFVVPASDGVTCRLVRQTAT</sequence>
<evidence type="ECO:0000313" key="2">
    <source>
        <dbReference type="Proteomes" id="UP000319557"/>
    </source>
</evidence>